<gene>
    <name evidence="5" type="ORF">HNQ41_003278</name>
</gene>
<protein>
    <submittedName>
        <fullName evidence="5">Uncharacterized protein</fullName>
    </submittedName>
</protein>
<name>A0A840QU52_9BACI</name>
<dbReference type="AlphaFoldDB" id="A0A840QU52"/>
<keyword evidence="4" id="KW-0472">Membrane</keyword>
<keyword evidence="2" id="KW-0333">Golgi apparatus</keyword>
<dbReference type="InterPro" id="IPR008628">
    <property type="entry name" value="GPP34-like"/>
</dbReference>
<comment type="subcellular location">
    <subcellularLocation>
        <location evidence="1">Golgi apparatus membrane</location>
        <topology evidence="1">Peripheral membrane protein</topology>
        <orientation evidence="1">Cytoplasmic side</orientation>
    </subcellularLocation>
</comment>
<comment type="caution">
    <text evidence="5">The sequence shown here is derived from an EMBL/GenBank/DDBJ whole genome shotgun (WGS) entry which is preliminary data.</text>
</comment>
<evidence type="ECO:0000313" key="6">
    <source>
        <dbReference type="Proteomes" id="UP000551878"/>
    </source>
</evidence>
<dbReference type="GO" id="GO:0070273">
    <property type="term" value="F:phosphatidylinositol-4-phosphate binding"/>
    <property type="evidence" value="ECO:0007669"/>
    <property type="project" value="InterPro"/>
</dbReference>
<proteinExistence type="predicted"/>
<keyword evidence="6" id="KW-1185">Reference proteome</keyword>
<keyword evidence="3" id="KW-0446">Lipid-binding</keyword>
<evidence type="ECO:0000313" key="5">
    <source>
        <dbReference type="EMBL" id="MBB5175052.1"/>
    </source>
</evidence>
<sequence>MKKLGTHISWNKKQHSYVNDLIEKGILKQEESRYLFFFTKDVYPSANTGKENAIREKVKTAVLSEEFEMDERTFCLIGLLNACNIDKQIFTKEEYKIAKKKISDIMKNNPHGKAVSETIQAMQTAIIASIGAAAAASASSSSSS</sequence>
<evidence type="ECO:0000256" key="1">
    <source>
        <dbReference type="ARBA" id="ARBA00004255"/>
    </source>
</evidence>
<organism evidence="5 6">
    <name type="scientific">Texcoconibacillus texcoconensis</name>
    <dbReference type="NCBI Taxonomy" id="1095777"/>
    <lineage>
        <taxon>Bacteria</taxon>
        <taxon>Bacillati</taxon>
        <taxon>Bacillota</taxon>
        <taxon>Bacilli</taxon>
        <taxon>Bacillales</taxon>
        <taxon>Bacillaceae</taxon>
        <taxon>Texcoconibacillus</taxon>
    </lineage>
</organism>
<evidence type="ECO:0000256" key="3">
    <source>
        <dbReference type="ARBA" id="ARBA00023121"/>
    </source>
</evidence>
<dbReference type="GO" id="GO:0012505">
    <property type="term" value="C:endomembrane system"/>
    <property type="evidence" value="ECO:0007669"/>
    <property type="project" value="UniProtKB-ARBA"/>
</dbReference>
<dbReference type="EMBL" id="JACHHB010000021">
    <property type="protein sequence ID" value="MBB5175052.1"/>
    <property type="molecule type" value="Genomic_DNA"/>
</dbReference>
<dbReference type="Proteomes" id="UP000551878">
    <property type="component" value="Unassembled WGS sequence"/>
</dbReference>
<reference evidence="5 6" key="1">
    <citation type="submission" date="2020-08" db="EMBL/GenBank/DDBJ databases">
        <title>Genomic Encyclopedia of Type Strains, Phase IV (KMG-IV): sequencing the most valuable type-strain genomes for metagenomic binning, comparative biology and taxonomic classification.</title>
        <authorList>
            <person name="Goeker M."/>
        </authorList>
    </citation>
    <scope>NUCLEOTIDE SEQUENCE [LARGE SCALE GENOMIC DNA]</scope>
    <source>
        <strain evidence="5 6">DSM 24696</strain>
    </source>
</reference>
<dbReference type="Pfam" id="PF05719">
    <property type="entry name" value="GPP34"/>
    <property type="match status" value="1"/>
</dbReference>
<dbReference type="InterPro" id="IPR038261">
    <property type="entry name" value="GPP34-like_sf"/>
</dbReference>
<dbReference type="Gene3D" id="1.10.3630.10">
    <property type="entry name" value="yeast vps74-n-term truncation variant domain like"/>
    <property type="match status" value="1"/>
</dbReference>
<evidence type="ECO:0000256" key="4">
    <source>
        <dbReference type="ARBA" id="ARBA00023136"/>
    </source>
</evidence>
<evidence type="ECO:0000256" key="2">
    <source>
        <dbReference type="ARBA" id="ARBA00023034"/>
    </source>
</evidence>
<dbReference type="GO" id="GO:0005737">
    <property type="term" value="C:cytoplasm"/>
    <property type="evidence" value="ECO:0007669"/>
    <property type="project" value="UniProtKB-ARBA"/>
</dbReference>
<accession>A0A840QU52</accession>